<reference evidence="2" key="2">
    <citation type="submission" date="2020-09" db="EMBL/GenBank/DDBJ databases">
        <authorList>
            <person name="Sun Q."/>
            <person name="Kim S."/>
        </authorList>
    </citation>
    <scope>NUCLEOTIDE SEQUENCE</scope>
    <source>
        <strain evidence="2">KCTC 12870</strain>
    </source>
</reference>
<reference evidence="2" key="1">
    <citation type="journal article" date="2014" name="Int. J. Syst. Evol. Microbiol.">
        <title>Complete genome sequence of Corynebacterium casei LMG S-19264T (=DSM 44701T), isolated from a smear-ripened cheese.</title>
        <authorList>
            <consortium name="US DOE Joint Genome Institute (JGI-PGF)"/>
            <person name="Walter F."/>
            <person name="Albersmeier A."/>
            <person name="Kalinowski J."/>
            <person name="Ruckert C."/>
        </authorList>
    </citation>
    <scope>NUCLEOTIDE SEQUENCE</scope>
    <source>
        <strain evidence="2">KCTC 12870</strain>
    </source>
</reference>
<accession>A0A8J3DIK7</accession>
<feature type="domain" description="DUF1156" evidence="1">
    <location>
        <begin position="12"/>
        <end position="84"/>
    </location>
</feature>
<keyword evidence="3" id="KW-1185">Reference proteome</keyword>
<sequence>MKPTKKLIETVIPLAEINDASAYDKMPGIGAHPKGIHHWWARLPLPCARAVLFASVVDDPCSIEGFEELPKPEKDKRLAEREYLHNLIIRLLDKKPHERPEVFEEARRVIEQACDGKMPEVLDPFTGGGSIPLEAQRLGFQAHGRDLNPVPALITKATIDYPVRFADHPPVNPDSPKKMKWTRARGLAEDVRYYGNRMLEEARKRIGHLYPKLTLPAEYGGGEADVIAWIWARTVKSPNPAFSKVDVPLISNYVLSSKKGKEAYLEPIIEGDSYRFEVKQGKAPQGYSDGTKLGRGANFHCLLSKAPMSPSYIKQEGSAGRMGQRLIAIVADGGRQRVYLPACPEHERVAASANPEWYPSQKINYDPRNIWVPPYGLNCYGDLFTARQLNALTTLSDLIAITRSNVEYDGGARDYANAIATFLACSVDRVSDFNNSLTGWGASNEKVMHLFGRQAIPMAWDFAEANTLNEVVGGWKPSYEYTAKCIQTCPITPSTPGQVKQQDAADTKWPPQSIIISTDPPYYDNISYADLSDFFYVWLRRSLRDVHPELLSTLLTPKTEELIASPYRHGDKDKAKEHFESGFRDAFTGMKHALDPRFPLTVYYAMKQTESDSDVKGGPSGRQSGWETLLESLIQSGFQITATWPVRASQKWRMVGMGTNALASYVVLACRLRPESALTGTRIEFLRELDRELPPALRQLQEEGIPAVDLAQAILGPAMAIYSRYQKIIEADGERMPVSSALDLINQRLGEMLSGIEAELDRASQWAVAWFESFGHAAAEAGEADGLCRSKGVSLEGLRDTGIIHAGGGKVRLLRRDEMSEEWLLAPGGKLTDWGVCQQMIATQEKQGNEGLAKLIKQAGSHAESGRALAYRLYDVCERKGWAKDATPYNVLVTAWGDAQRLTDKMEDFKLEG</sequence>
<dbReference type="AlphaFoldDB" id="A0A8J3DIK7"/>
<evidence type="ECO:0000313" key="3">
    <source>
        <dbReference type="Proteomes" id="UP000642829"/>
    </source>
</evidence>
<gene>
    <name evidence="2" type="ORF">GCM10007047_31720</name>
</gene>
<dbReference type="RefSeq" id="WP_189517062.1">
    <property type="nucleotide sequence ID" value="NZ_BMXG01000027.1"/>
</dbReference>
<evidence type="ECO:0000313" key="2">
    <source>
        <dbReference type="EMBL" id="GHC11991.1"/>
    </source>
</evidence>
<protein>
    <recommendedName>
        <fullName evidence="1">DUF1156 domain-containing protein</fullName>
    </recommendedName>
</protein>
<dbReference type="InterPro" id="IPR029063">
    <property type="entry name" value="SAM-dependent_MTases_sf"/>
</dbReference>
<dbReference type="Pfam" id="PF06634">
    <property type="entry name" value="DUF1156"/>
    <property type="match status" value="1"/>
</dbReference>
<evidence type="ECO:0000259" key="1">
    <source>
        <dbReference type="Pfam" id="PF06634"/>
    </source>
</evidence>
<proteinExistence type="predicted"/>
<name>A0A8J3DIK7_9BACT</name>
<organism evidence="2 3">
    <name type="scientific">Cerasicoccus arenae</name>
    <dbReference type="NCBI Taxonomy" id="424488"/>
    <lineage>
        <taxon>Bacteria</taxon>
        <taxon>Pseudomonadati</taxon>
        <taxon>Verrucomicrobiota</taxon>
        <taxon>Opitutia</taxon>
        <taxon>Puniceicoccales</taxon>
        <taxon>Cerasicoccaceae</taxon>
        <taxon>Cerasicoccus</taxon>
    </lineage>
</organism>
<comment type="caution">
    <text evidence="2">The sequence shown here is derived from an EMBL/GenBank/DDBJ whole genome shotgun (WGS) entry which is preliminary data.</text>
</comment>
<dbReference type="Proteomes" id="UP000642829">
    <property type="component" value="Unassembled WGS sequence"/>
</dbReference>
<dbReference type="SUPFAM" id="SSF53335">
    <property type="entry name" value="S-adenosyl-L-methionine-dependent methyltransferases"/>
    <property type="match status" value="1"/>
</dbReference>
<dbReference type="InterPro" id="IPR009537">
    <property type="entry name" value="DUF1156"/>
</dbReference>
<dbReference type="EMBL" id="BMXG01000027">
    <property type="protein sequence ID" value="GHC11991.1"/>
    <property type="molecule type" value="Genomic_DNA"/>
</dbReference>